<dbReference type="AlphaFoldDB" id="A0AAV6YPM4"/>
<evidence type="ECO:0000313" key="5">
    <source>
        <dbReference type="EMBL" id="KAG8535973.1"/>
    </source>
</evidence>
<accession>A0AAV6YPM4</accession>
<dbReference type="InterPro" id="IPR050122">
    <property type="entry name" value="RTK"/>
</dbReference>
<name>A0AAV6YPM4_ENGPU</name>
<dbReference type="Pfam" id="PF07714">
    <property type="entry name" value="PK_Tyr_Ser-Thr"/>
    <property type="match status" value="1"/>
</dbReference>
<gene>
    <name evidence="5" type="ORF">GDO81_027377</name>
</gene>
<dbReference type="Gene3D" id="1.10.510.10">
    <property type="entry name" value="Transferase(Phosphotransferase) domain 1"/>
    <property type="match status" value="1"/>
</dbReference>
<dbReference type="InterPro" id="IPR020635">
    <property type="entry name" value="Tyr_kinase_cat_dom"/>
</dbReference>
<dbReference type="EMBL" id="WNYA01053031">
    <property type="protein sequence ID" value="KAG8535974.1"/>
    <property type="molecule type" value="Genomic_DNA"/>
</dbReference>
<dbReference type="Proteomes" id="UP000824782">
    <property type="component" value="Unassembled WGS sequence"/>
</dbReference>
<evidence type="ECO:0000256" key="1">
    <source>
        <dbReference type="ARBA" id="ARBA00022741"/>
    </source>
</evidence>
<comment type="caution">
    <text evidence="5">The sequence shown here is derived from an EMBL/GenBank/DDBJ whole genome shotgun (WGS) entry which is preliminary data.</text>
</comment>
<dbReference type="EMBL" id="WNYA01053031">
    <property type="protein sequence ID" value="KAG8535973.1"/>
    <property type="molecule type" value="Genomic_DNA"/>
</dbReference>
<protein>
    <recommendedName>
        <fullName evidence="4">Protein kinase domain-containing protein</fullName>
    </recommendedName>
</protein>
<evidence type="ECO:0000313" key="6">
    <source>
        <dbReference type="Proteomes" id="UP000824782"/>
    </source>
</evidence>
<dbReference type="SMART" id="SM00219">
    <property type="entry name" value="TyrKc"/>
    <property type="match status" value="1"/>
</dbReference>
<keyword evidence="3" id="KW-0675">Receptor</keyword>
<reference evidence="5" key="1">
    <citation type="thesis" date="2020" institute="ProQuest LLC" country="789 East Eisenhower Parkway, Ann Arbor, MI, USA">
        <title>Comparative Genomics and Chromosome Evolution.</title>
        <authorList>
            <person name="Mudd A.B."/>
        </authorList>
    </citation>
    <scope>NUCLEOTIDE SEQUENCE</scope>
    <source>
        <strain evidence="5">237g6f4</strain>
        <tissue evidence="5">Blood</tissue>
    </source>
</reference>
<dbReference type="SUPFAM" id="SSF56112">
    <property type="entry name" value="Protein kinase-like (PK-like)"/>
    <property type="match status" value="1"/>
</dbReference>
<evidence type="ECO:0000256" key="2">
    <source>
        <dbReference type="ARBA" id="ARBA00022840"/>
    </source>
</evidence>
<dbReference type="GO" id="GO:0043235">
    <property type="term" value="C:receptor complex"/>
    <property type="evidence" value="ECO:0007669"/>
    <property type="project" value="TreeGrafter"/>
</dbReference>
<evidence type="ECO:0000256" key="3">
    <source>
        <dbReference type="ARBA" id="ARBA00023170"/>
    </source>
</evidence>
<evidence type="ECO:0000259" key="4">
    <source>
        <dbReference type="PROSITE" id="PS50011"/>
    </source>
</evidence>
<proteinExistence type="predicted"/>
<dbReference type="InterPro" id="IPR011009">
    <property type="entry name" value="Kinase-like_dom_sf"/>
</dbReference>
<keyword evidence="2" id="KW-0067">ATP-binding</keyword>
<organism evidence="5 6">
    <name type="scientific">Engystomops pustulosus</name>
    <name type="common">Tungara frog</name>
    <name type="synonym">Physalaemus pustulosus</name>
    <dbReference type="NCBI Taxonomy" id="76066"/>
    <lineage>
        <taxon>Eukaryota</taxon>
        <taxon>Metazoa</taxon>
        <taxon>Chordata</taxon>
        <taxon>Craniata</taxon>
        <taxon>Vertebrata</taxon>
        <taxon>Euteleostomi</taxon>
        <taxon>Amphibia</taxon>
        <taxon>Batrachia</taxon>
        <taxon>Anura</taxon>
        <taxon>Neobatrachia</taxon>
        <taxon>Hyloidea</taxon>
        <taxon>Leptodactylidae</taxon>
        <taxon>Leiuperinae</taxon>
        <taxon>Engystomops</taxon>
    </lineage>
</organism>
<sequence>METDVQIPIKWTAPEVFQDQKYTSKSDLWSFGVLLGEIFTYGKMPFPNKTNKDYCQDIIYRKELDPPEESPERISYIMRMCWRYEPKSRPSFCEIQGFLMELVTPMLDDDVVE</sequence>
<dbReference type="GO" id="GO:0004714">
    <property type="term" value="F:transmembrane receptor protein tyrosine kinase activity"/>
    <property type="evidence" value="ECO:0007669"/>
    <property type="project" value="TreeGrafter"/>
</dbReference>
<dbReference type="PROSITE" id="PS50011">
    <property type="entry name" value="PROTEIN_KINASE_DOM"/>
    <property type="match status" value="1"/>
</dbReference>
<dbReference type="PRINTS" id="PR00109">
    <property type="entry name" value="TYRKINASE"/>
</dbReference>
<dbReference type="GO" id="GO:0005886">
    <property type="term" value="C:plasma membrane"/>
    <property type="evidence" value="ECO:0007669"/>
    <property type="project" value="TreeGrafter"/>
</dbReference>
<keyword evidence="6" id="KW-1185">Reference proteome</keyword>
<keyword evidence="1" id="KW-0547">Nucleotide-binding</keyword>
<dbReference type="InterPro" id="IPR001245">
    <property type="entry name" value="Ser-Thr/Tyr_kinase_cat_dom"/>
</dbReference>
<dbReference type="GO" id="GO:0007169">
    <property type="term" value="P:cell surface receptor protein tyrosine kinase signaling pathway"/>
    <property type="evidence" value="ECO:0007669"/>
    <property type="project" value="TreeGrafter"/>
</dbReference>
<dbReference type="GO" id="GO:0005524">
    <property type="term" value="F:ATP binding"/>
    <property type="evidence" value="ECO:0007669"/>
    <property type="project" value="UniProtKB-KW"/>
</dbReference>
<dbReference type="InterPro" id="IPR000719">
    <property type="entry name" value="Prot_kinase_dom"/>
</dbReference>
<feature type="domain" description="Protein kinase" evidence="4">
    <location>
        <begin position="1"/>
        <end position="99"/>
    </location>
</feature>
<dbReference type="PANTHER" id="PTHR24416:SF611">
    <property type="entry name" value="TYROSINE-PROTEIN KINASE TRANSMEMBRANE RECEPTOR ROR"/>
    <property type="match status" value="1"/>
</dbReference>
<dbReference type="PANTHER" id="PTHR24416">
    <property type="entry name" value="TYROSINE-PROTEIN KINASE RECEPTOR"/>
    <property type="match status" value="1"/>
</dbReference>